<dbReference type="AlphaFoldDB" id="A0A0C2I7T6"/>
<dbReference type="SUPFAM" id="SSF69318">
    <property type="entry name" value="Integrin alpha N-terminal domain"/>
    <property type="match status" value="1"/>
</dbReference>
<dbReference type="InterPro" id="IPR013519">
    <property type="entry name" value="Int_alpha_beta-p"/>
</dbReference>
<dbReference type="EMBL" id="JWZT01005350">
    <property type="protein sequence ID" value="KII61278.1"/>
    <property type="molecule type" value="Genomic_DNA"/>
</dbReference>
<keyword evidence="1" id="KW-1133">Transmembrane helix</keyword>
<sequence length="392" mass="45631">MMISKLFLKISYEDLLVSSPTSSWLDLPAVGHVEIYLFGKYDDYNTSPIYVRGNPVASSFFGYNVERVEDLNKDFMDDFLVSALKISESDEIGGIYVFLGGNEETLRHLTYYEPWFEKLPPKLIIRIEVDPINDDKTKRPFIRRELLSEGLMHSKFSFYYPNMDKPIIFDFKLTNHGDFMTHFILTAEISMKCDLSIVDIETHRYHHGFDHIAYFSDLKQTQVVPFILSFMRLNETEYRDDADVICQVDHYFMVTAKACAIDVFILISIALAITVVNYKKGIIKIRHFVTYVNDKSPDAVTDTPQDRMAFLFEFPDRTEETFIQMILNYALPESKIITDCFKRYETQINYITTKRLIIHGPVFIKAVVHMITPSVDVECVKYENITLNRTNS</sequence>
<keyword evidence="3" id="KW-1185">Reference proteome</keyword>
<dbReference type="InterPro" id="IPR028994">
    <property type="entry name" value="Integrin_alpha_N"/>
</dbReference>
<name>A0A0C2I7T6_THEKT</name>
<evidence type="ECO:0000313" key="2">
    <source>
        <dbReference type="EMBL" id="KII61278.1"/>
    </source>
</evidence>
<feature type="transmembrane region" description="Helical" evidence="1">
    <location>
        <begin position="251"/>
        <end position="276"/>
    </location>
</feature>
<dbReference type="Proteomes" id="UP000031668">
    <property type="component" value="Unassembled WGS sequence"/>
</dbReference>
<evidence type="ECO:0000256" key="1">
    <source>
        <dbReference type="SAM" id="Phobius"/>
    </source>
</evidence>
<reference evidence="2 3" key="1">
    <citation type="journal article" date="2014" name="Genome Biol. Evol.">
        <title>The genome of the myxosporean Thelohanellus kitauei shows adaptations to nutrient acquisition within its fish host.</title>
        <authorList>
            <person name="Yang Y."/>
            <person name="Xiong J."/>
            <person name="Zhou Z."/>
            <person name="Huo F."/>
            <person name="Miao W."/>
            <person name="Ran C."/>
            <person name="Liu Y."/>
            <person name="Zhang J."/>
            <person name="Feng J."/>
            <person name="Wang M."/>
            <person name="Wang M."/>
            <person name="Wang L."/>
            <person name="Yao B."/>
        </authorList>
    </citation>
    <scope>NUCLEOTIDE SEQUENCE [LARGE SCALE GENOMIC DNA]</scope>
    <source>
        <strain evidence="2">Wuqing</strain>
    </source>
</reference>
<keyword evidence="1" id="KW-0472">Membrane</keyword>
<protein>
    <submittedName>
        <fullName evidence="2">Uncharacterized protein</fullName>
    </submittedName>
</protein>
<proteinExistence type="predicted"/>
<evidence type="ECO:0000313" key="3">
    <source>
        <dbReference type="Proteomes" id="UP000031668"/>
    </source>
</evidence>
<dbReference type="SMART" id="SM00191">
    <property type="entry name" value="Int_alpha"/>
    <property type="match status" value="1"/>
</dbReference>
<gene>
    <name evidence="2" type="ORF">RF11_12529</name>
</gene>
<organism evidence="2 3">
    <name type="scientific">Thelohanellus kitauei</name>
    <name type="common">Myxosporean</name>
    <dbReference type="NCBI Taxonomy" id="669202"/>
    <lineage>
        <taxon>Eukaryota</taxon>
        <taxon>Metazoa</taxon>
        <taxon>Cnidaria</taxon>
        <taxon>Myxozoa</taxon>
        <taxon>Myxosporea</taxon>
        <taxon>Bivalvulida</taxon>
        <taxon>Platysporina</taxon>
        <taxon>Myxobolidae</taxon>
        <taxon>Thelohanellus</taxon>
    </lineage>
</organism>
<dbReference type="Gene3D" id="2.130.10.130">
    <property type="entry name" value="Integrin alpha, N-terminal"/>
    <property type="match status" value="1"/>
</dbReference>
<dbReference type="OrthoDB" id="5317514at2759"/>
<comment type="caution">
    <text evidence="2">The sequence shown here is derived from an EMBL/GenBank/DDBJ whole genome shotgun (WGS) entry which is preliminary data.</text>
</comment>
<keyword evidence="1" id="KW-0812">Transmembrane</keyword>
<accession>A0A0C2I7T6</accession>